<reference evidence="2 3" key="1">
    <citation type="submission" date="2020-08" db="EMBL/GenBank/DDBJ databases">
        <title>Sequencing the genomes of 1000 actinobacteria strains.</title>
        <authorList>
            <person name="Klenk H.-P."/>
        </authorList>
    </citation>
    <scope>NUCLEOTIDE SEQUENCE [LARGE SCALE GENOMIC DNA]</scope>
    <source>
        <strain evidence="2 3">DSM 44598</strain>
    </source>
</reference>
<dbReference type="Pfam" id="PF03417">
    <property type="entry name" value="AAT"/>
    <property type="match status" value="1"/>
</dbReference>
<comment type="caution">
    <text evidence="2">The sequence shown here is derived from an EMBL/GenBank/DDBJ whole genome shotgun (WGS) entry which is preliminary data.</text>
</comment>
<dbReference type="PANTHER" id="PTHR34180">
    <property type="entry name" value="PEPTIDASE C45"/>
    <property type="match status" value="1"/>
</dbReference>
<dbReference type="Gene3D" id="1.10.10.2120">
    <property type="match status" value="1"/>
</dbReference>
<keyword evidence="2" id="KW-0808">Transferase</keyword>
<evidence type="ECO:0000313" key="2">
    <source>
        <dbReference type="EMBL" id="MBB5490016.1"/>
    </source>
</evidence>
<dbReference type="PANTHER" id="PTHR34180:SF1">
    <property type="entry name" value="BETA-ALANYL-DOPAMINE_CARCININE HYDROLASE"/>
    <property type="match status" value="1"/>
</dbReference>
<dbReference type="InterPro" id="IPR047794">
    <property type="entry name" value="C45_proenzyme-like"/>
</dbReference>
<dbReference type="InterPro" id="IPR005079">
    <property type="entry name" value="Peptidase_C45_hydrolase"/>
</dbReference>
<proteinExistence type="predicted"/>
<organism evidence="2 3">
    <name type="scientific">Nocardiopsis metallicus</name>
    <dbReference type="NCBI Taxonomy" id="179819"/>
    <lineage>
        <taxon>Bacteria</taxon>
        <taxon>Bacillati</taxon>
        <taxon>Actinomycetota</taxon>
        <taxon>Actinomycetes</taxon>
        <taxon>Streptosporangiales</taxon>
        <taxon>Nocardiopsidaceae</taxon>
        <taxon>Nocardiopsis</taxon>
    </lineage>
</organism>
<sequence length="354" mass="38829">MDLSDFRPTERPHLVIDSADPRERGRLRGRALELAHTLDTYDRLFRSAGLTETQVRDAGHRALDIIASHRAGLAGQILGLAQGAGLEPWQIAALNARTEILAQSASAPGECSTVVQELPGRNAHVGVQTWDWHVELSASWHTVESGGADHRYAGLTEHGILAKIGVNSAGLALHFNILGHRQDRLSGVPMHILAATVLEEAESPNHAQEIVRGTPVTSSGSLMLFTEHESVLLDISPEGVYVVPSKVRTNHFLTERLSPNEKSWLYQPDSTQRRDLLLQRLARATPRTEKELLSLLVSTPEEASLTCLPDFALPLGRRWASLATVLLDPGRKRATILDGTPAEQTTRPWYTLQA</sequence>
<accession>A0A840WF93</accession>
<dbReference type="Gene3D" id="3.60.60.10">
    <property type="entry name" value="Penicillin V Acylase, Chain A"/>
    <property type="match status" value="1"/>
</dbReference>
<dbReference type="InterPro" id="IPR047801">
    <property type="entry name" value="Peptidase_C45"/>
</dbReference>
<keyword evidence="2" id="KW-0012">Acyltransferase</keyword>
<feature type="domain" description="Peptidase C45 hydrolase" evidence="1">
    <location>
        <begin position="124"/>
        <end position="288"/>
    </location>
</feature>
<dbReference type="Proteomes" id="UP000579647">
    <property type="component" value="Unassembled WGS sequence"/>
</dbReference>
<evidence type="ECO:0000259" key="1">
    <source>
        <dbReference type="Pfam" id="PF03417"/>
    </source>
</evidence>
<name>A0A840WF93_9ACTN</name>
<keyword evidence="3" id="KW-1185">Reference proteome</keyword>
<dbReference type="NCBIfam" id="NF040521">
    <property type="entry name" value="C45_proenzyme"/>
    <property type="match status" value="1"/>
</dbReference>
<protein>
    <submittedName>
        <fullName evidence="2">Isopenicillin-N N-acyltransferase-like protein</fullName>
    </submittedName>
</protein>
<gene>
    <name evidence="2" type="ORF">HNR07_001153</name>
</gene>
<dbReference type="GO" id="GO:0016746">
    <property type="term" value="F:acyltransferase activity"/>
    <property type="evidence" value="ECO:0007669"/>
    <property type="project" value="UniProtKB-KW"/>
</dbReference>
<dbReference type="RefSeq" id="WP_184362818.1">
    <property type="nucleotide sequence ID" value="NZ_JACHDO010000001.1"/>
</dbReference>
<dbReference type="EMBL" id="JACHDO010000001">
    <property type="protein sequence ID" value="MBB5490016.1"/>
    <property type="molecule type" value="Genomic_DNA"/>
</dbReference>
<evidence type="ECO:0000313" key="3">
    <source>
        <dbReference type="Proteomes" id="UP000579647"/>
    </source>
</evidence>
<dbReference type="AlphaFoldDB" id="A0A840WF93"/>